<name>A0ABD1KNM7_9TELE</name>
<dbReference type="Pfam" id="PF26191">
    <property type="entry name" value="RING-HC_RBR_RNF216"/>
    <property type="match status" value="1"/>
</dbReference>
<evidence type="ECO:0000256" key="2">
    <source>
        <dbReference type="ARBA" id="ARBA00022679"/>
    </source>
</evidence>
<keyword evidence="5" id="KW-0863">Zinc-finger</keyword>
<keyword evidence="4" id="KW-0677">Repeat</keyword>
<proteinExistence type="predicted"/>
<dbReference type="Gene3D" id="3.30.40.10">
    <property type="entry name" value="Zinc/RING finger domain, C3HC4 (zinc finger)"/>
    <property type="match status" value="1"/>
</dbReference>
<sequence>MAEDMSDDDVIHLASFNTHRSQGNRPRKRAHATADSAITISDDSDEEPSSIRPRMSVLVNDEDDDEIRILEPPVSQVKQVIRPAAKWGGAPSQFAPSAWSHAPVQTPQASDAPQQATLPTSGNQAIHLKREDRDAVPSTSRDSNAYPSTSRDSHAYPRPLLPTADAQTQYVAPVPAGLFAHQAAPIVVRPKAQPLLRPPASHRAVVGGKHGGTEGAAAIAPIAPPQERPAAAVVATTATAIGTAVAVAPWNTHVPNPVALIAPRAERGVANPARPAEPPAQVDDERPGPSAPREGQMRRQQANPVTTQDLVREVVTLFPDVEEAYLTDFIMRNNIKDLNTICNLLLENPDYPRKENAVLAPSSSLLEPNEEMQESENYFDYSKLKQVSPAIVMQASDMLMRDFRMLSCQDIRWTLNSLKGHYAITRKALFDALKKWQENAKDLAQARKKRRESSERIYMDFSFEQGPLKLERRMYFLEKKRKSWSQPGRVDPSLMKELEAYQQKAKEMAEHEDFLLALQVNEEQYIKDGQLIECGCCCGEFAFEEMTQCTDGHLFCKECLVKYAQEAVFGSGRSELSCMDGSCACSFAASELEKVLPENVLLKYYERQAEEAVAATCGDELVRCPFCNFPALLDKAISLFSCPNPRCRKVSPSQLPVYTAKVPGTI</sequence>
<dbReference type="AlphaFoldDB" id="A0ABD1KNM7"/>
<comment type="pathway">
    <text evidence="1">Protein modification; protein ubiquitination.</text>
</comment>
<dbReference type="InterPro" id="IPR047544">
    <property type="entry name" value="RING-HC_RBR_RNF216"/>
</dbReference>
<keyword evidence="2" id="KW-0808">Transferase</keyword>
<feature type="compositionally biased region" description="Polar residues" evidence="8">
    <location>
        <begin position="137"/>
        <end position="150"/>
    </location>
</feature>
<dbReference type="PROSITE" id="PS51873">
    <property type="entry name" value="TRIAD"/>
    <property type="match status" value="1"/>
</dbReference>
<dbReference type="PANTHER" id="PTHR22770:SF47">
    <property type="entry name" value="E3 UBIQUITIN-PROTEIN LIGASE RNF216"/>
    <property type="match status" value="1"/>
</dbReference>
<comment type="caution">
    <text evidence="10">The sequence shown here is derived from an EMBL/GenBank/DDBJ whole genome shotgun (WGS) entry which is preliminary data.</text>
</comment>
<evidence type="ECO:0000256" key="4">
    <source>
        <dbReference type="ARBA" id="ARBA00022737"/>
    </source>
</evidence>
<evidence type="ECO:0000256" key="7">
    <source>
        <dbReference type="ARBA" id="ARBA00022833"/>
    </source>
</evidence>
<gene>
    <name evidence="10" type="ORF">ACEWY4_002498</name>
</gene>
<dbReference type="GO" id="GO:0016740">
    <property type="term" value="F:transferase activity"/>
    <property type="evidence" value="ECO:0007669"/>
    <property type="project" value="UniProtKB-KW"/>
</dbReference>
<feature type="region of interest" description="Disordered" evidence="8">
    <location>
        <begin position="1"/>
        <end position="64"/>
    </location>
</feature>
<dbReference type="CDD" id="cd16630">
    <property type="entry name" value="RING-HC_RBR_RNF216"/>
    <property type="match status" value="1"/>
</dbReference>
<keyword evidence="11" id="KW-1185">Reference proteome</keyword>
<keyword evidence="7" id="KW-0862">Zinc</keyword>
<feature type="region of interest" description="Disordered" evidence="8">
    <location>
        <begin position="270"/>
        <end position="304"/>
    </location>
</feature>
<feature type="compositionally biased region" description="Polar residues" evidence="8">
    <location>
        <begin position="15"/>
        <end position="24"/>
    </location>
</feature>
<evidence type="ECO:0000256" key="3">
    <source>
        <dbReference type="ARBA" id="ARBA00022723"/>
    </source>
</evidence>
<evidence type="ECO:0000256" key="6">
    <source>
        <dbReference type="ARBA" id="ARBA00022786"/>
    </source>
</evidence>
<dbReference type="EMBL" id="JBHFQA010000003">
    <property type="protein sequence ID" value="KAL2100737.1"/>
    <property type="molecule type" value="Genomic_DNA"/>
</dbReference>
<dbReference type="InterPro" id="IPR051628">
    <property type="entry name" value="LUBAC_E3_Ligases"/>
</dbReference>
<feature type="compositionally biased region" description="Polar residues" evidence="8">
    <location>
        <begin position="103"/>
        <end position="124"/>
    </location>
</feature>
<protein>
    <recommendedName>
        <fullName evidence="9">RING-type domain-containing protein</fullName>
    </recommendedName>
</protein>
<feature type="region of interest" description="Disordered" evidence="8">
    <location>
        <begin position="88"/>
        <end position="160"/>
    </location>
</feature>
<evidence type="ECO:0000313" key="11">
    <source>
        <dbReference type="Proteomes" id="UP001591681"/>
    </source>
</evidence>
<accession>A0ABD1KNM7</accession>
<evidence type="ECO:0000259" key="9">
    <source>
        <dbReference type="PROSITE" id="PS51873"/>
    </source>
</evidence>
<evidence type="ECO:0000256" key="1">
    <source>
        <dbReference type="ARBA" id="ARBA00004906"/>
    </source>
</evidence>
<feature type="domain" description="RING-type" evidence="9">
    <location>
        <begin position="530"/>
        <end position="666"/>
    </location>
</feature>
<evidence type="ECO:0000313" key="10">
    <source>
        <dbReference type="EMBL" id="KAL2100737.1"/>
    </source>
</evidence>
<dbReference type="CDD" id="cd20339">
    <property type="entry name" value="BRcat_RBR_RNF216"/>
    <property type="match status" value="1"/>
</dbReference>
<dbReference type="Proteomes" id="UP001591681">
    <property type="component" value="Unassembled WGS sequence"/>
</dbReference>
<reference evidence="10 11" key="1">
    <citation type="submission" date="2024-09" db="EMBL/GenBank/DDBJ databases">
        <title>A chromosome-level genome assembly of Gray's grenadier anchovy, Coilia grayii.</title>
        <authorList>
            <person name="Fu Z."/>
        </authorList>
    </citation>
    <scope>NUCLEOTIDE SEQUENCE [LARGE SCALE GENOMIC DNA]</scope>
    <source>
        <strain evidence="10">G4</strain>
        <tissue evidence="10">Muscle</tissue>
    </source>
</reference>
<evidence type="ECO:0000256" key="5">
    <source>
        <dbReference type="ARBA" id="ARBA00022771"/>
    </source>
</evidence>
<dbReference type="PANTHER" id="PTHR22770">
    <property type="entry name" value="UBIQUITIN CONJUGATING ENZYME 7 INTERACTING PROTEIN-RELATED"/>
    <property type="match status" value="1"/>
</dbReference>
<dbReference type="InterPro" id="IPR058758">
    <property type="entry name" value="UBA_RNF216"/>
</dbReference>
<dbReference type="Pfam" id="PF26112">
    <property type="entry name" value="UBA_RNF216"/>
    <property type="match status" value="1"/>
</dbReference>
<dbReference type="InterPro" id="IPR013083">
    <property type="entry name" value="Znf_RING/FYVE/PHD"/>
</dbReference>
<dbReference type="InterPro" id="IPR047545">
    <property type="entry name" value="BRcat_RBR_RNF216"/>
</dbReference>
<keyword evidence="3" id="KW-0479">Metal-binding</keyword>
<dbReference type="InterPro" id="IPR044066">
    <property type="entry name" value="TRIAD_supradom"/>
</dbReference>
<keyword evidence="6" id="KW-0833">Ubl conjugation pathway</keyword>
<evidence type="ECO:0000256" key="8">
    <source>
        <dbReference type="SAM" id="MobiDB-lite"/>
    </source>
</evidence>
<dbReference type="GO" id="GO:0008270">
    <property type="term" value="F:zinc ion binding"/>
    <property type="evidence" value="ECO:0007669"/>
    <property type="project" value="UniProtKB-KW"/>
</dbReference>
<organism evidence="10 11">
    <name type="scientific">Coilia grayii</name>
    <name type="common">Gray's grenadier anchovy</name>
    <dbReference type="NCBI Taxonomy" id="363190"/>
    <lineage>
        <taxon>Eukaryota</taxon>
        <taxon>Metazoa</taxon>
        <taxon>Chordata</taxon>
        <taxon>Craniata</taxon>
        <taxon>Vertebrata</taxon>
        <taxon>Euteleostomi</taxon>
        <taxon>Actinopterygii</taxon>
        <taxon>Neopterygii</taxon>
        <taxon>Teleostei</taxon>
        <taxon>Clupei</taxon>
        <taxon>Clupeiformes</taxon>
        <taxon>Clupeoidei</taxon>
        <taxon>Engraulidae</taxon>
        <taxon>Coilinae</taxon>
        <taxon>Coilia</taxon>
    </lineage>
</organism>